<name>A0A1A9Z231_GLOPL</name>
<dbReference type="AlphaFoldDB" id="A0A1A9Z231"/>
<protein>
    <submittedName>
        <fullName evidence="2">Uncharacterized protein</fullName>
    </submittedName>
</protein>
<reference evidence="3" key="1">
    <citation type="submission" date="2014-03" db="EMBL/GenBank/DDBJ databases">
        <authorList>
            <person name="Aksoy S."/>
            <person name="Warren W."/>
            <person name="Wilson R.K."/>
        </authorList>
    </citation>
    <scope>NUCLEOTIDE SEQUENCE [LARGE SCALE GENOMIC DNA]</scope>
    <source>
        <strain evidence="3">IAEA</strain>
    </source>
</reference>
<evidence type="ECO:0000256" key="1">
    <source>
        <dbReference type="SAM" id="MobiDB-lite"/>
    </source>
</evidence>
<sequence length="143" mass="16463">MFLPGKVAKKPHQSNRPVKIDRNQKHSSSKGNHFISIVIFQLTLASFELSALLLLPDVFDGTAGLEDLSLSKFIKLNACALPYDSKPSLRPDYMQKRVRFCKLFMHIKNELLKWLTTLWRFPPNLNLKMSITPARSSHQTYSY</sequence>
<proteinExistence type="predicted"/>
<evidence type="ECO:0000313" key="2">
    <source>
        <dbReference type="EnsemblMetazoa" id="GPAI001357-PA"/>
    </source>
</evidence>
<dbReference type="EnsemblMetazoa" id="GPAI001357-RA">
    <property type="protein sequence ID" value="GPAI001357-PA"/>
    <property type="gene ID" value="GPAI001357"/>
</dbReference>
<feature type="region of interest" description="Disordered" evidence="1">
    <location>
        <begin position="1"/>
        <end position="28"/>
    </location>
</feature>
<dbReference type="VEuPathDB" id="VectorBase:GPAI001357"/>
<reference evidence="2" key="2">
    <citation type="submission" date="2020-05" db="UniProtKB">
        <authorList>
            <consortium name="EnsemblMetazoa"/>
        </authorList>
    </citation>
    <scope>IDENTIFICATION</scope>
    <source>
        <strain evidence="2">IAEA</strain>
    </source>
</reference>
<keyword evidence="3" id="KW-1185">Reference proteome</keyword>
<accession>A0A1A9Z231</accession>
<organism evidence="2 3">
    <name type="scientific">Glossina pallidipes</name>
    <name type="common">Tsetse fly</name>
    <dbReference type="NCBI Taxonomy" id="7398"/>
    <lineage>
        <taxon>Eukaryota</taxon>
        <taxon>Metazoa</taxon>
        <taxon>Ecdysozoa</taxon>
        <taxon>Arthropoda</taxon>
        <taxon>Hexapoda</taxon>
        <taxon>Insecta</taxon>
        <taxon>Pterygota</taxon>
        <taxon>Neoptera</taxon>
        <taxon>Endopterygota</taxon>
        <taxon>Diptera</taxon>
        <taxon>Brachycera</taxon>
        <taxon>Muscomorpha</taxon>
        <taxon>Hippoboscoidea</taxon>
        <taxon>Glossinidae</taxon>
        <taxon>Glossina</taxon>
    </lineage>
</organism>
<evidence type="ECO:0000313" key="3">
    <source>
        <dbReference type="Proteomes" id="UP000092445"/>
    </source>
</evidence>
<dbReference type="Proteomes" id="UP000092445">
    <property type="component" value="Unassembled WGS sequence"/>
</dbReference>